<dbReference type="OrthoDB" id="5516033at2759"/>
<keyword evidence="8 12" id="KW-1133">Transmembrane helix</keyword>
<name>A0A0D7AHV4_9AGAR</name>
<evidence type="ECO:0000256" key="8">
    <source>
        <dbReference type="ARBA" id="ARBA00022989"/>
    </source>
</evidence>
<keyword evidence="14" id="KW-1185">Reference proteome</keyword>
<evidence type="ECO:0000256" key="1">
    <source>
        <dbReference type="ARBA" id="ARBA00002490"/>
    </source>
</evidence>
<dbReference type="PANTHER" id="PTHR17130:SF14">
    <property type="entry name" value="CYTOCHROME C OXIDASE ASSEMBLY PROTEIN COX16 HOMOLOG, MITOCHONDRIAL"/>
    <property type="match status" value="1"/>
</dbReference>
<evidence type="ECO:0000256" key="3">
    <source>
        <dbReference type="ARBA" id="ARBA00008370"/>
    </source>
</evidence>
<evidence type="ECO:0000256" key="9">
    <source>
        <dbReference type="ARBA" id="ARBA00023128"/>
    </source>
</evidence>
<evidence type="ECO:0000256" key="5">
    <source>
        <dbReference type="ARBA" id="ARBA00019222"/>
    </source>
</evidence>
<protein>
    <recommendedName>
        <fullName evidence="4">Cytochrome c oxidase assembly protein COX16, mitochondrial</fullName>
    </recommendedName>
    <alternativeName>
        <fullName evidence="5">Cytochrome c oxidase assembly protein cox16, mitochondrial</fullName>
    </alternativeName>
</protein>
<feature type="transmembrane region" description="Helical" evidence="12">
    <location>
        <begin position="23"/>
        <end position="41"/>
    </location>
</feature>
<comment type="similarity">
    <text evidence="3">Belongs to the COX16 family.</text>
</comment>
<accession>A0A0D7AHV4</accession>
<dbReference type="GO" id="GO:0005743">
    <property type="term" value="C:mitochondrial inner membrane"/>
    <property type="evidence" value="ECO:0007669"/>
    <property type="project" value="UniProtKB-SubCell"/>
</dbReference>
<evidence type="ECO:0000256" key="7">
    <source>
        <dbReference type="ARBA" id="ARBA00022792"/>
    </source>
</evidence>
<dbReference type="Pfam" id="PF14138">
    <property type="entry name" value="COX16"/>
    <property type="match status" value="1"/>
</dbReference>
<keyword evidence="10 12" id="KW-0472">Membrane</keyword>
<evidence type="ECO:0000256" key="6">
    <source>
        <dbReference type="ARBA" id="ARBA00022692"/>
    </source>
</evidence>
<evidence type="ECO:0000256" key="12">
    <source>
        <dbReference type="SAM" id="Phobius"/>
    </source>
</evidence>
<dbReference type="PANTHER" id="PTHR17130">
    <property type="entry name" value="MITOCHONDRIAL OUTER MEMBRANE PROTEIN 25"/>
    <property type="match status" value="1"/>
</dbReference>
<dbReference type="EMBL" id="KN881696">
    <property type="protein sequence ID" value="KIY49900.1"/>
    <property type="molecule type" value="Genomic_DNA"/>
</dbReference>
<reference evidence="13 14" key="1">
    <citation type="journal article" date="2015" name="Fungal Genet. Biol.">
        <title>Evolution of novel wood decay mechanisms in Agaricales revealed by the genome sequences of Fistulina hepatica and Cylindrobasidium torrendii.</title>
        <authorList>
            <person name="Floudas D."/>
            <person name="Held B.W."/>
            <person name="Riley R."/>
            <person name="Nagy L.G."/>
            <person name="Koehler G."/>
            <person name="Ransdell A.S."/>
            <person name="Younus H."/>
            <person name="Chow J."/>
            <person name="Chiniquy J."/>
            <person name="Lipzen A."/>
            <person name="Tritt A."/>
            <person name="Sun H."/>
            <person name="Haridas S."/>
            <person name="LaButti K."/>
            <person name="Ohm R.A."/>
            <person name="Kues U."/>
            <person name="Blanchette R.A."/>
            <person name="Grigoriev I.V."/>
            <person name="Minto R.E."/>
            <person name="Hibbett D.S."/>
        </authorList>
    </citation>
    <scope>NUCLEOTIDE SEQUENCE [LARGE SCALE GENOMIC DNA]</scope>
    <source>
        <strain evidence="13 14">ATCC 64428</strain>
    </source>
</reference>
<evidence type="ECO:0000256" key="10">
    <source>
        <dbReference type="ARBA" id="ARBA00023136"/>
    </source>
</evidence>
<evidence type="ECO:0000256" key="2">
    <source>
        <dbReference type="ARBA" id="ARBA00004434"/>
    </source>
</evidence>
<proteinExistence type="inferred from homology"/>
<keyword evidence="9" id="KW-0496">Mitochondrion</keyword>
<feature type="region of interest" description="Disordered" evidence="11">
    <location>
        <begin position="87"/>
        <end position="119"/>
    </location>
</feature>
<evidence type="ECO:0000313" key="14">
    <source>
        <dbReference type="Proteomes" id="UP000054144"/>
    </source>
</evidence>
<comment type="function">
    <text evidence="1">Required for the assembly of the mitochondrial respiratory chain complex IV (CIV), also known as cytochrome c oxidase. May participate in merging the COX1 and COX2 assembly lines.</text>
</comment>
<comment type="subcellular location">
    <subcellularLocation>
        <location evidence="2">Mitochondrion inner membrane</location>
        <topology evidence="2">Single-pass membrane protein</topology>
    </subcellularLocation>
</comment>
<evidence type="ECO:0000313" key="13">
    <source>
        <dbReference type="EMBL" id="KIY49900.1"/>
    </source>
</evidence>
<dbReference type="AlphaFoldDB" id="A0A0D7AHV4"/>
<evidence type="ECO:0000256" key="11">
    <source>
        <dbReference type="SAM" id="MobiDB-lite"/>
    </source>
</evidence>
<sequence length="119" mass="13862">MGLFDSKPLSESNINRAINRNPLLFGIPFILLMVGASYALVPLTKTRYEMHDEHVKAVSKEEELHLDKNRKKVDLREEYFRLTQEADQNWEQRRVPRPKGLPEWGVPPTESESRSKDNS</sequence>
<dbReference type="Proteomes" id="UP000054144">
    <property type="component" value="Unassembled WGS sequence"/>
</dbReference>
<keyword evidence="6 12" id="KW-0812">Transmembrane</keyword>
<gene>
    <name evidence="13" type="ORF">FISHEDRAFT_65037</name>
</gene>
<keyword evidence="7" id="KW-0999">Mitochondrion inner membrane</keyword>
<evidence type="ECO:0000256" key="4">
    <source>
        <dbReference type="ARBA" id="ARBA00015368"/>
    </source>
</evidence>
<organism evidence="13 14">
    <name type="scientific">Fistulina hepatica ATCC 64428</name>
    <dbReference type="NCBI Taxonomy" id="1128425"/>
    <lineage>
        <taxon>Eukaryota</taxon>
        <taxon>Fungi</taxon>
        <taxon>Dikarya</taxon>
        <taxon>Basidiomycota</taxon>
        <taxon>Agaricomycotina</taxon>
        <taxon>Agaricomycetes</taxon>
        <taxon>Agaricomycetidae</taxon>
        <taxon>Agaricales</taxon>
        <taxon>Fistulinaceae</taxon>
        <taxon>Fistulina</taxon>
    </lineage>
</organism>
<dbReference type="InterPro" id="IPR020164">
    <property type="entry name" value="Cyt_c_Oxase_assmbl_COX16"/>
</dbReference>
<dbReference type="GO" id="GO:0033617">
    <property type="term" value="P:mitochondrial respiratory chain complex IV assembly"/>
    <property type="evidence" value="ECO:0007669"/>
    <property type="project" value="TreeGrafter"/>
</dbReference>